<evidence type="ECO:0000256" key="1">
    <source>
        <dbReference type="ARBA" id="ARBA00007274"/>
    </source>
</evidence>
<dbReference type="InterPro" id="IPR011004">
    <property type="entry name" value="Trimer_LpxA-like_sf"/>
</dbReference>
<evidence type="ECO:0008006" key="4">
    <source>
        <dbReference type="Google" id="ProtNLM"/>
    </source>
</evidence>
<evidence type="ECO:0000313" key="2">
    <source>
        <dbReference type="EMBL" id="OAD91218.1"/>
    </source>
</evidence>
<proteinExistence type="inferred from homology"/>
<dbReference type="PANTHER" id="PTHR43300:SF7">
    <property type="entry name" value="UDP-N-ACETYLBACILLOSAMINE N-ACETYLTRANSFERASE"/>
    <property type="match status" value="1"/>
</dbReference>
<dbReference type="InterPro" id="IPR050179">
    <property type="entry name" value="Trans_hexapeptide_repeat"/>
</dbReference>
<protein>
    <recommendedName>
        <fullName evidence="4">UDP-3-O-(3-hydroxymyristoyl)glucosamine N-acyltransferase</fullName>
    </recommendedName>
</protein>
<gene>
    <name evidence="2" type="ORF">A7A78_13035</name>
</gene>
<dbReference type="AlphaFoldDB" id="A0A1A9LD76"/>
<dbReference type="InterPro" id="IPR001451">
    <property type="entry name" value="Hexapep"/>
</dbReference>
<dbReference type="Proteomes" id="UP000077552">
    <property type="component" value="Unassembled WGS sequence"/>
</dbReference>
<name>A0A1A9LD76_9FLAO</name>
<comment type="caution">
    <text evidence="2">The sequence shown here is derived from an EMBL/GenBank/DDBJ whole genome shotgun (WGS) entry which is preliminary data.</text>
</comment>
<keyword evidence="3" id="KW-1185">Reference proteome</keyword>
<sequence length="319" mass="34323">MKISHSRIIDFLKGNDIKFEEITASNFAMEQEYIFASTKKPIAEGFYYISKEYLSTVENVSKSIILTDAEKSEVKDAKNSYIFVENPQLVHYKLAALFTNQNKSGIHETAIISKEAKISPTAYIGPFCIIENCEIGDAVQLISNVTLRDNVVIKENTIIEGNSVIGARGMAWIWDTDGKRIIQPQTGGVIIGANCIIGTDISIVRGSLSENTKVGDHTIIAHGTKIGHGSNIGSHVHIANNVSLAGNAQIGDRTFLGSACVVSSNVSIAPNCIVGAGAVVSKSVAIEYATLAGVPAKIIKTENYKDKPKGAPKPFLKDK</sequence>
<dbReference type="SUPFAM" id="SSF51161">
    <property type="entry name" value="Trimeric LpxA-like enzymes"/>
    <property type="match status" value="1"/>
</dbReference>
<dbReference type="STRING" id="1385699.A7A78_13035"/>
<dbReference type="Gene3D" id="2.160.10.10">
    <property type="entry name" value="Hexapeptide repeat proteins"/>
    <property type="match status" value="1"/>
</dbReference>
<reference evidence="2 3" key="1">
    <citation type="submission" date="2016-05" db="EMBL/GenBank/DDBJ databases">
        <title>Genome sequencing of Vitellibacter soesokkakensis RSSK-12.</title>
        <authorList>
            <person name="Thevarajoo S."/>
            <person name="Selvaratnam C."/>
            <person name="Goh K.M."/>
            <person name="Chan K.-G."/>
            <person name="Chong C.S."/>
        </authorList>
    </citation>
    <scope>NUCLEOTIDE SEQUENCE [LARGE SCALE GENOMIC DNA]</scope>
    <source>
        <strain evidence="2 3">RSSK-12</strain>
    </source>
</reference>
<dbReference type="OrthoDB" id="9784739at2"/>
<dbReference type="PANTHER" id="PTHR43300">
    <property type="entry name" value="ACETYLTRANSFERASE"/>
    <property type="match status" value="1"/>
</dbReference>
<organism evidence="2 3">
    <name type="scientific">Aequorivita soesokkakensis</name>
    <dbReference type="NCBI Taxonomy" id="1385699"/>
    <lineage>
        <taxon>Bacteria</taxon>
        <taxon>Pseudomonadati</taxon>
        <taxon>Bacteroidota</taxon>
        <taxon>Flavobacteriia</taxon>
        <taxon>Flavobacteriales</taxon>
        <taxon>Flavobacteriaceae</taxon>
        <taxon>Aequorivita</taxon>
    </lineage>
</organism>
<dbReference type="RefSeq" id="WP_068762029.1">
    <property type="nucleotide sequence ID" value="NZ_LXIE01000022.1"/>
</dbReference>
<accession>A0A1A9LD76</accession>
<dbReference type="EMBL" id="LXIE01000022">
    <property type="protein sequence ID" value="OAD91218.1"/>
    <property type="molecule type" value="Genomic_DNA"/>
</dbReference>
<dbReference type="Pfam" id="PF00132">
    <property type="entry name" value="Hexapep"/>
    <property type="match status" value="2"/>
</dbReference>
<evidence type="ECO:0000313" key="3">
    <source>
        <dbReference type="Proteomes" id="UP000077552"/>
    </source>
</evidence>
<comment type="similarity">
    <text evidence="1">Belongs to the transferase hexapeptide repeat family.</text>
</comment>